<evidence type="ECO:0000313" key="2">
    <source>
        <dbReference type="Proteomes" id="UP000299102"/>
    </source>
</evidence>
<protein>
    <submittedName>
        <fullName evidence="1">Uncharacterized protein</fullName>
    </submittedName>
</protein>
<dbReference type="AlphaFoldDB" id="A0A4C1TH45"/>
<reference evidence="1 2" key="1">
    <citation type="journal article" date="2019" name="Commun. Biol.">
        <title>The bagworm genome reveals a unique fibroin gene that provides high tensile strength.</title>
        <authorList>
            <person name="Kono N."/>
            <person name="Nakamura H."/>
            <person name="Ohtoshi R."/>
            <person name="Tomita M."/>
            <person name="Numata K."/>
            <person name="Arakawa K."/>
        </authorList>
    </citation>
    <scope>NUCLEOTIDE SEQUENCE [LARGE SCALE GENOMIC DNA]</scope>
</reference>
<evidence type="ECO:0000313" key="1">
    <source>
        <dbReference type="EMBL" id="GBP13833.1"/>
    </source>
</evidence>
<dbReference type="EMBL" id="BGZK01000059">
    <property type="protein sequence ID" value="GBP13833.1"/>
    <property type="molecule type" value="Genomic_DNA"/>
</dbReference>
<accession>A0A4C1TH45</accession>
<organism evidence="1 2">
    <name type="scientific">Eumeta variegata</name>
    <name type="common">Bagworm moth</name>
    <name type="synonym">Eumeta japonica</name>
    <dbReference type="NCBI Taxonomy" id="151549"/>
    <lineage>
        <taxon>Eukaryota</taxon>
        <taxon>Metazoa</taxon>
        <taxon>Ecdysozoa</taxon>
        <taxon>Arthropoda</taxon>
        <taxon>Hexapoda</taxon>
        <taxon>Insecta</taxon>
        <taxon>Pterygota</taxon>
        <taxon>Neoptera</taxon>
        <taxon>Endopterygota</taxon>
        <taxon>Lepidoptera</taxon>
        <taxon>Glossata</taxon>
        <taxon>Ditrysia</taxon>
        <taxon>Tineoidea</taxon>
        <taxon>Psychidae</taxon>
        <taxon>Oiketicinae</taxon>
        <taxon>Eumeta</taxon>
    </lineage>
</organism>
<sequence length="110" mass="12205">MSRAVGTHTCHPAAHGEAIIAARLGKLMTWESGTSSQLATERLFTGFDHVVRWITEARQAPPNAAPGRRQTDRGRAHLCPRSACVSEQRGSRYPYVKSKNKFHTDINFST</sequence>
<proteinExistence type="predicted"/>
<dbReference type="Proteomes" id="UP000299102">
    <property type="component" value="Unassembled WGS sequence"/>
</dbReference>
<comment type="caution">
    <text evidence="1">The sequence shown here is derived from an EMBL/GenBank/DDBJ whole genome shotgun (WGS) entry which is preliminary data.</text>
</comment>
<keyword evidence="2" id="KW-1185">Reference proteome</keyword>
<name>A0A4C1TH45_EUMVA</name>
<gene>
    <name evidence="1" type="ORF">EVAR_8046_1</name>
</gene>